<feature type="non-terminal residue" evidence="1">
    <location>
        <position position="71"/>
    </location>
</feature>
<reference evidence="1" key="1">
    <citation type="journal article" date="2011" name="Nat. Biotechnol.">
        <title>Genome sequencing and comparison of two nonhuman primate animal models, the cynomolgus and Chinese rhesus macaques.</title>
        <authorList>
            <person name="Yan G."/>
            <person name="Zhang G."/>
            <person name="Fang X."/>
            <person name="Zhang Y."/>
            <person name="Li C."/>
            <person name="Ling F."/>
            <person name="Cooper D.N."/>
            <person name="Li Q."/>
            <person name="Li Y."/>
            <person name="van Gool A.J."/>
            <person name="Du H."/>
            <person name="Chen J."/>
            <person name="Chen R."/>
            <person name="Zhang P."/>
            <person name="Huang Z."/>
            <person name="Thompson J.R."/>
            <person name="Meng Y."/>
            <person name="Bai Y."/>
            <person name="Wang J."/>
            <person name="Zhuo M."/>
            <person name="Wang T."/>
            <person name="Huang Y."/>
            <person name="Wei L."/>
            <person name="Li J."/>
            <person name="Wang Z."/>
            <person name="Hu H."/>
            <person name="Yang P."/>
            <person name="Le L."/>
            <person name="Stenson P.D."/>
            <person name="Li B."/>
            <person name="Liu X."/>
            <person name="Ball E.V."/>
            <person name="An N."/>
            <person name="Huang Q."/>
            <person name="Zhang Y."/>
            <person name="Fan W."/>
            <person name="Zhang X."/>
            <person name="Li Y."/>
            <person name="Wang W."/>
            <person name="Katze M.G."/>
            <person name="Su B."/>
            <person name="Nielsen R."/>
            <person name="Yang H."/>
            <person name="Wang J."/>
            <person name="Wang X."/>
            <person name="Wang J."/>
        </authorList>
    </citation>
    <scope>NUCLEOTIDE SEQUENCE [LARGE SCALE GENOMIC DNA]</scope>
    <source>
        <strain evidence="1">CE-4</strain>
    </source>
</reference>
<organism>
    <name type="scientific">Macaca fascicularis</name>
    <name type="common">Crab-eating macaque</name>
    <name type="synonym">Cynomolgus monkey</name>
    <dbReference type="NCBI Taxonomy" id="9541"/>
    <lineage>
        <taxon>Eukaryota</taxon>
        <taxon>Metazoa</taxon>
        <taxon>Chordata</taxon>
        <taxon>Craniata</taxon>
        <taxon>Vertebrata</taxon>
        <taxon>Euteleostomi</taxon>
        <taxon>Mammalia</taxon>
        <taxon>Eutheria</taxon>
        <taxon>Euarchontoglires</taxon>
        <taxon>Primates</taxon>
        <taxon>Haplorrhini</taxon>
        <taxon>Catarrhini</taxon>
        <taxon>Cercopithecidae</taxon>
        <taxon>Cercopithecinae</taxon>
        <taxon>Macaca</taxon>
    </lineage>
</organism>
<dbReference type="Proteomes" id="UP000009130">
    <property type="component" value="Chromosome 8"/>
</dbReference>
<accession>G7PC02</accession>
<sequence>FIINYTNPFIYVEKMFEFVICLLLKMHFKYQTYLKDKIASVKLNTILCALGYTLKCQLIIPKGIFIDVYQE</sequence>
<evidence type="ECO:0000313" key="1">
    <source>
        <dbReference type="EMBL" id="EHH64223.1"/>
    </source>
</evidence>
<gene>
    <name evidence="1" type="ORF">EGM_17391</name>
</gene>
<feature type="non-terminal residue" evidence="1">
    <location>
        <position position="1"/>
    </location>
</feature>
<dbReference type="EMBL" id="CM001283">
    <property type="protein sequence ID" value="EHH64223.1"/>
    <property type="molecule type" value="Genomic_DNA"/>
</dbReference>
<protein>
    <submittedName>
        <fullName evidence="1">Uncharacterized protein</fullName>
    </submittedName>
</protein>
<dbReference type="AlphaFoldDB" id="G7PC02"/>
<proteinExistence type="predicted"/>
<name>G7PC02_MACFA</name>